<sequence>MGSQTLLLRQDAADRLGVHFAKLERLRFKGHIPEAVQAGRYFLYPSDKIDSIKARLIAQGLIKLQPEPIAA</sequence>
<gene>
    <name evidence="1" type="ORF">J8F10_00265</name>
</gene>
<reference evidence="1 2" key="1">
    <citation type="submission" date="2021-04" db="EMBL/GenBank/DDBJ databases">
        <authorList>
            <person name="Ivanova A."/>
        </authorList>
    </citation>
    <scope>NUCLEOTIDE SEQUENCE [LARGE SCALE GENOMIC DNA]</scope>
    <source>
        <strain evidence="1 2">G18</strain>
    </source>
</reference>
<dbReference type="Proteomes" id="UP000676565">
    <property type="component" value="Unassembled WGS sequence"/>
</dbReference>
<dbReference type="EMBL" id="JAGKQQ010000001">
    <property type="protein sequence ID" value="MBP3953734.1"/>
    <property type="molecule type" value="Genomic_DNA"/>
</dbReference>
<comment type="caution">
    <text evidence="1">The sequence shown here is derived from an EMBL/GenBank/DDBJ whole genome shotgun (WGS) entry which is preliminary data.</text>
</comment>
<name>A0ABS5BJ61_9BACT</name>
<evidence type="ECO:0000313" key="2">
    <source>
        <dbReference type="Proteomes" id="UP000676565"/>
    </source>
</evidence>
<keyword evidence="2" id="KW-1185">Reference proteome</keyword>
<proteinExistence type="predicted"/>
<evidence type="ECO:0008006" key="3">
    <source>
        <dbReference type="Google" id="ProtNLM"/>
    </source>
</evidence>
<accession>A0ABS5BJ61</accession>
<protein>
    <recommendedName>
        <fullName evidence="3">DNA-binding protein</fullName>
    </recommendedName>
</protein>
<dbReference type="RefSeq" id="WP_210651471.1">
    <property type="nucleotide sequence ID" value="NZ_JAGKQQ010000001.1"/>
</dbReference>
<evidence type="ECO:0000313" key="1">
    <source>
        <dbReference type="EMBL" id="MBP3953734.1"/>
    </source>
</evidence>
<organism evidence="1 2">
    <name type="scientific">Gemmata palustris</name>
    <dbReference type="NCBI Taxonomy" id="2822762"/>
    <lineage>
        <taxon>Bacteria</taxon>
        <taxon>Pseudomonadati</taxon>
        <taxon>Planctomycetota</taxon>
        <taxon>Planctomycetia</taxon>
        <taxon>Gemmatales</taxon>
        <taxon>Gemmataceae</taxon>
        <taxon>Gemmata</taxon>
    </lineage>
</organism>